<proteinExistence type="predicted"/>
<dbReference type="InterPro" id="IPR007433">
    <property type="entry name" value="DUF481"/>
</dbReference>
<dbReference type="Proteomes" id="UP000182284">
    <property type="component" value="Unassembled WGS sequence"/>
</dbReference>
<sequence>MGLNKITPALAALLLSTAALPAFAQSTTVFTSVDAVDDNVDAIEERIQDEFDDARDSRNFGRGAGMNGAYGSVSATVNATSGNSDTKDAGIGARFGFGDGINGHDFALSYNYSEDEDDTTANSLAAAYDYTRMFNENLYGYGQIRTKYDEFSSYETDSFVGIGLGYRVVNTNDVSWSLQAGPGYRYAEVADGSFEDDIDEIAGSVSSKLFYDIGNGMFFTNDTDIIGSDADTSVTNDLAFNVSLNGPLAMRTSLLTEFNSDPLAGFKHTDNTLGVSLVYSLK</sequence>
<dbReference type="Pfam" id="PF04338">
    <property type="entry name" value="DUF481"/>
    <property type="match status" value="1"/>
</dbReference>
<dbReference type="OrthoDB" id="7631035at2"/>
<reference evidence="2 3" key="1">
    <citation type="submission" date="2016-10" db="EMBL/GenBank/DDBJ databases">
        <authorList>
            <person name="de Groot N.N."/>
        </authorList>
    </citation>
    <scope>NUCLEOTIDE SEQUENCE [LARGE SCALE GENOMIC DNA]</scope>
    <source>
        <strain evidence="2 3">DSM 27375</strain>
    </source>
</reference>
<dbReference type="RefSeq" id="WP_074645781.1">
    <property type="nucleotide sequence ID" value="NZ_FNBL01000007.1"/>
</dbReference>
<evidence type="ECO:0000313" key="3">
    <source>
        <dbReference type="Proteomes" id="UP000182284"/>
    </source>
</evidence>
<evidence type="ECO:0000256" key="1">
    <source>
        <dbReference type="SAM" id="SignalP"/>
    </source>
</evidence>
<name>A0A1G7P3R9_9RHOB</name>
<organism evidence="2 3">
    <name type="scientific">Celeribacter baekdonensis</name>
    <dbReference type="NCBI Taxonomy" id="875171"/>
    <lineage>
        <taxon>Bacteria</taxon>
        <taxon>Pseudomonadati</taxon>
        <taxon>Pseudomonadota</taxon>
        <taxon>Alphaproteobacteria</taxon>
        <taxon>Rhodobacterales</taxon>
        <taxon>Roseobacteraceae</taxon>
        <taxon>Celeribacter</taxon>
    </lineage>
</organism>
<dbReference type="EMBL" id="FNBL01000007">
    <property type="protein sequence ID" value="SDF80090.1"/>
    <property type="molecule type" value="Genomic_DNA"/>
</dbReference>
<feature type="signal peptide" evidence="1">
    <location>
        <begin position="1"/>
        <end position="24"/>
    </location>
</feature>
<feature type="chain" id="PRO_5010339643" evidence="1">
    <location>
        <begin position="25"/>
        <end position="282"/>
    </location>
</feature>
<evidence type="ECO:0000313" key="2">
    <source>
        <dbReference type="EMBL" id="SDF80090.1"/>
    </source>
</evidence>
<accession>A0A1G7P3R9</accession>
<dbReference type="AlphaFoldDB" id="A0A1G7P3R9"/>
<keyword evidence="1" id="KW-0732">Signal</keyword>
<gene>
    <name evidence="2" type="ORF">SAMN04488117_107186</name>
</gene>
<protein>
    <submittedName>
        <fullName evidence="2">Putative salt-induced outer membrane protein</fullName>
    </submittedName>
</protein>